<evidence type="ECO:0000313" key="5">
    <source>
        <dbReference type="EMBL" id="VDM00368.1"/>
    </source>
</evidence>
<dbReference type="InterPro" id="IPR001680">
    <property type="entry name" value="WD40_rpt"/>
</dbReference>
<protein>
    <submittedName>
        <fullName evidence="7">WD_REPEATS_REGION domain-containing protein</fullName>
    </submittedName>
</protein>
<dbReference type="WBParaSite" id="SSLN_0001451801-mRNA-1">
    <property type="protein sequence ID" value="SSLN_0001451801-mRNA-1"/>
    <property type="gene ID" value="SSLN_0001451801"/>
</dbReference>
<dbReference type="PANTHER" id="PTHR19848:SF8">
    <property type="entry name" value="F-BOX AND WD REPEAT DOMAIN CONTAINING 7"/>
    <property type="match status" value="1"/>
</dbReference>
<dbReference type="InterPro" id="IPR036322">
    <property type="entry name" value="WD40_repeat_dom_sf"/>
</dbReference>
<dbReference type="Proteomes" id="UP000275846">
    <property type="component" value="Unassembled WGS sequence"/>
</dbReference>
<dbReference type="STRING" id="70667.A0A183TBY4"/>
<proteinExistence type="predicted"/>
<dbReference type="InterPro" id="IPR019775">
    <property type="entry name" value="WD40_repeat_CS"/>
</dbReference>
<evidence type="ECO:0000256" key="2">
    <source>
        <dbReference type="ARBA" id="ARBA00022737"/>
    </source>
</evidence>
<sequence>MVSKSCIQREKNVFCEPFSVLLVLDKDANEAYCPERIVHTDSPDWLAFCNGGHSNRDIEFIRLSGLAGTSMPGLVTTTASSTRTAAKTSVTAASLDYLRDITLRGHSGSLQSIWFLFTQKLLLSAGFDISIRLWDLSPDFSPNRSRYIRIFAGHQDTVLCLWVDANNCKESLHLPTDTTSVAQKSNEPILTFASGSADCTCKIWKTDSKEACMNLEHASPVTAVYLAGSTCATGEFTGQLTIWQLLWQSGIAQVMKVSVNCVFTCKLPTGSGKNLKRVCHRSWYKKTVLKIIDQLQPTTLMFHLNTVKIILAAICLFCFYLDVRFILFCEVLCFAVFK</sequence>
<reference evidence="5 6" key="2">
    <citation type="submission" date="2018-11" db="EMBL/GenBank/DDBJ databases">
        <authorList>
            <consortium name="Pathogen Informatics"/>
        </authorList>
    </citation>
    <scope>NUCLEOTIDE SEQUENCE [LARGE SCALE GENOMIC DNA]</scope>
    <source>
        <strain evidence="5 6">NST_G2</strain>
    </source>
</reference>
<keyword evidence="4" id="KW-1133">Transmembrane helix</keyword>
<gene>
    <name evidence="5" type="ORF">SSLN_LOCUS13982</name>
</gene>
<evidence type="ECO:0000256" key="3">
    <source>
        <dbReference type="PROSITE-ProRule" id="PRU00221"/>
    </source>
</evidence>
<dbReference type="SUPFAM" id="SSF50978">
    <property type="entry name" value="WD40 repeat-like"/>
    <property type="match status" value="1"/>
</dbReference>
<dbReference type="PROSITE" id="PS50082">
    <property type="entry name" value="WD_REPEATS_2"/>
    <property type="match status" value="1"/>
</dbReference>
<accession>A0A183TBY4</accession>
<evidence type="ECO:0000313" key="7">
    <source>
        <dbReference type="WBParaSite" id="SSLN_0001451801-mRNA-1"/>
    </source>
</evidence>
<evidence type="ECO:0000256" key="1">
    <source>
        <dbReference type="ARBA" id="ARBA00022574"/>
    </source>
</evidence>
<dbReference type="PANTHER" id="PTHR19848">
    <property type="entry name" value="WD40 REPEAT PROTEIN"/>
    <property type="match status" value="1"/>
</dbReference>
<dbReference type="Gene3D" id="2.130.10.10">
    <property type="entry name" value="YVTN repeat-like/Quinoprotein amine dehydrogenase"/>
    <property type="match status" value="1"/>
</dbReference>
<dbReference type="EMBL" id="UYSU01038546">
    <property type="protein sequence ID" value="VDM00368.1"/>
    <property type="molecule type" value="Genomic_DNA"/>
</dbReference>
<dbReference type="PROSITE" id="PS00678">
    <property type="entry name" value="WD_REPEATS_1"/>
    <property type="match status" value="1"/>
</dbReference>
<keyword evidence="1 3" id="KW-0853">WD repeat</keyword>
<reference evidence="7" key="1">
    <citation type="submission" date="2016-06" db="UniProtKB">
        <authorList>
            <consortium name="WormBaseParasite"/>
        </authorList>
    </citation>
    <scope>IDENTIFICATION</scope>
</reference>
<evidence type="ECO:0000256" key="4">
    <source>
        <dbReference type="SAM" id="Phobius"/>
    </source>
</evidence>
<name>A0A183TBY4_SCHSO</name>
<feature type="repeat" description="WD" evidence="3">
    <location>
        <begin position="103"/>
        <end position="137"/>
    </location>
</feature>
<evidence type="ECO:0000313" key="6">
    <source>
        <dbReference type="Proteomes" id="UP000275846"/>
    </source>
</evidence>
<keyword evidence="4" id="KW-0472">Membrane</keyword>
<keyword evidence="2" id="KW-0677">Repeat</keyword>
<dbReference type="AlphaFoldDB" id="A0A183TBY4"/>
<dbReference type="InterPro" id="IPR015943">
    <property type="entry name" value="WD40/YVTN_repeat-like_dom_sf"/>
</dbReference>
<feature type="transmembrane region" description="Helical" evidence="4">
    <location>
        <begin position="309"/>
        <end position="337"/>
    </location>
</feature>
<keyword evidence="4" id="KW-0812">Transmembrane</keyword>
<dbReference type="SMART" id="SM00320">
    <property type="entry name" value="WD40"/>
    <property type="match status" value="3"/>
</dbReference>
<dbReference type="OrthoDB" id="674604at2759"/>
<dbReference type="Pfam" id="PF00400">
    <property type="entry name" value="WD40"/>
    <property type="match status" value="2"/>
</dbReference>
<keyword evidence="6" id="KW-1185">Reference proteome</keyword>
<dbReference type="PROSITE" id="PS50294">
    <property type="entry name" value="WD_REPEATS_REGION"/>
    <property type="match status" value="1"/>
</dbReference>
<organism evidence="7">
    <name type="scientific">Schistocephalus solidus</name>
    <name type="common">Tapeworm</name>
    <dbReference type="NCBI Taxonomy" id="70667"/>
    <lineage>
        <taxon>Eukaryota</taxon>
        <taxon>Metazoa</taxon>
        <taxon>Spiralia</taxon>
        <taxon>Lophotrochozoa</taxon>
        <taxon>Platyhelminthes</taxon>
        <taxon>Cestoda</taxon>
        <taxon>Eucestoda</taxon>
        <taxon>Diphyllobothriidea</taxon>
        <taxon>Diphyllobothriidae</taxon>
        <taxon>Schistocephalus</taxon>
    </lineage>
</organism>